<evidence type="ECO:0000259" key="9">
    <source>
        <dbReference type="Pfam" id="PF02737"/>
    </source>
</evidence>
<comment type="similarity">
    <text evidence="7">Belongs to the 3-hydroxyacyl-CoA dehydrogenase family. L-carnitine dehydrogenase subfamily.</text>
</comment>
<dbReference type="Gene3D" id="1.10.1040.10">
    <property type="entry name" value="N-(1-d-carboxylethyl)-l-norvaline Dehydrogenase, domain 2"/>
    <property type="match status" value="1"/>
</dbReference>
<dbReference type="InterPro" id="IPR008927">
    <property type="entry name" value="6-PGluconate_DH-like_C_sf"/>
</dbReference>
<dbReference type="InterPro" id="IPR026578">
    <property type="entry name" value="L-carnitine_dehydrogenase"/>
</dbReference>
<dbReference type="GO" id="GO:0009437">
    <property type="term" value="P:carnitine metabolic process"/>
    <property type="evidence" value="ECO:0007669"/>
    <property type="project" value="UniProtKB-UniRule"/>
</dbReference>
<comment type="subcellular location">
    <subcellularLocation>
        <location evidence="1 7">Cytoplasm</location>
    </subcellularLocation>
</comment>
<comment type="caution">
    <text evidence="10">The sequence shown here is derived from an EMBL/GenBank/DDBJ whole genome shotgun (WGS) entry which is preliminary data.</text>
</comment>
<comment type="subunit">
    <text evidence="3 7">Homodimer.</text>
</comment>
<dbReference type="GO" id="GO:0005737">
    <property type="term" value="C:cytoplasm"/>
    <property type="evidence" value="ECO:0007669"/>
    <property type="project" value="UniProtKB-SubCell"/>
</dbReference>
<dbReference type="GO" id="GO:0006631">
    <property type="term" value="P:fatty acid metabolic process"/>
    <property type="evidence" value="ECO:0007669"/>
    <property type="project" value="InterPro"/>
</dbReference>
<evidence type="ECO:0000256" key="5">
    <source>
        <dbReference type="ARBA" id="ARBA00023002"/>
    </source>
</evidence>
<comment type="pathway">
    <text evidence="2 7">Amine and polyamine metabolism; carnitine metabolism.</text>
</comment>
<dbReference type="PANTHER" id="PTHR48075:SF5">
    <property type="entry name" value="3-HYDROXYBUTYRYL-COA DEHYDROGENASE"/>
    <property type="match status" value="1"/>
</dbReference>
<dbReference type="Gene3D" id="3.10.129.10">
    <property type="entry name" value="Hotdog Thioesterase"/>
    <property type="match status" value="1"/>
</dbReference>
<evidence type="ECO:0000256" key="1">
    <source>
        <dbReference type="ARBA" id="ARBA00004496"/>
    </source>
</evidence>
<keyword evidence="6 7" id="KW-0520">NAD</keyword>
<dbReference type="InterPro" id="IPR036291">
    <property type="entry name" value="NAD(P)-bd_dom_sf"/>
</dbReference>
<feature type="domain" description="3-hydroxyacyl-CoA dehydrogenase NAD binding" evidence="9">
    <location>
        <begin position="17"/>
        <end position="192"/>
    </location>
</feature>
<feature type="binding site" evidence="7">
    <location>
        <begin position="21"/>
        <end position="26"/>
    </location>
    <ligand>
        <name>NAD(+)</name>
        <dbReference type="ChEBI" id="CHEBI:57540"/>
    </ligand>
</feature>
<dbReference type="CDD" id="cd00586">
    <property type="entry name" value="4HBT"/>
    <property type="match status" value="1"/>
</dbReference>
<dbReference type="Pfam" id="PF02737">
    <property type="entry name" value="3HCDH_N"/>
    <property type="match status" value="1"/>
</dbReference>
<dbReference type="InterPro" id="IPR029069">
    <property type="entry name" value="HotDog_dom_sf"/>
</dbReference>
<dbReference type="AlphaFoldDB" id="A0A7W4K484"/>
<keyword evidence="11" id="KW-1185">Reference proteome</keyword>
<keyword evidence="5 7" id="KW-0560">Oxidoreductase</keyword>
<keyword evidence="4 7" id="KW-0963">Cytoplasm</keyword>
<dbReference type="NCBIfam" id="NF005716">
    <property type="entry name" value="PRK07531.1"/>
    <property type="match status" value="1"/>
</dbReference>
<dbReference type="Pfam" id="PF00725">
    <property type="entry name" value="3HCDH"/>
    <property type="match status" value="1"/>
</dbReference>
<dbReference type="Gene3D" id="3.40.50.720">
    <property type="entry name" value="NAD(P)-binding Rossmann-like Domain"/>
    <property type="match status" value="1"/>
</dbReference>
<reference evidence="10 11" key="1">
    <citation type="submission" date="2020-04" db="EMBL/GenBank/DDBJ databases">
        <title>Description of novel Gluconacetobacter.</title>
        <authorList>
            <person name="Sombolestani A."/>
        </authorList>
    </citation>
    <scope>NUCLEOTIDE SEQUENCE [LARGE SCALE GENOMIC DNA]</scope>
    <source>
        <strain evidence="10 11">LMG 27802</strain>
    </source>
</reference>
<dbReference type="GO" id="GO:0070403">
    <property type="term" value="F:NAD+ binding"/>
    <property type="evidence" value="ECO:0007669"/>
    <property type="project" value="InterPro"/>
</dbReference>
<comment type="catalytic activity">
    <reaction evidence="7">
        <text>carnitine + NAD(+) = 3-dehydrocarnitine + NADH + H(+)</text>
        <dbReference type="Rhea" id="RHEA:19265"/>
        <dbReference type="ChEBI" id="CHEBI:15378"/>
        <dbReference type="ChEBI" id="CHEBI:17126"/>
        <dbReference type="ChEBI" id="CHEBI:57540"/>
        <dbReference type="ChEBI" id="CHEBI:57885"/>
        <dbReference type="ChEBI" id="CHEBI:57945"/>
        <dbReference type="EC" id="1.1.1.108"/>
    </reaction>
</comment>
<dbReference type="UniPathway" id="UPA00117"/>
<dbReference type="EMBL" id="JABEQM010000001">
    <property type="protein sequence ID" value="MBB2200076.1"/>
    <property type="molecule type" value="Genomic_DNA"/>
</dbReference>
<dbReference type="SUPFAM" id="SSF48179">
    <property type="entry name" value="6-phosphogluconate dehydrogenase C-terminal domain-like"/>
    <property type="match status" value="1"/>
</dbReference>
<dbReference type="Proteomes" id="UP000578030">
    <property type="component" value="Unassembled WGS sequence"/>
</dbReference>
<dbReference type="InterPro" id="IPR006108">
    <property type="entry name" value="3HC_DH_C"/>
</dbReference>
<dbReference type="EC" id="1.1.1.108" evidence="7"/>
<protein>
    <recommendedName>
        <fullName evidence="7">L-carnitine dehydrogenase</fullName>
        <shortName evidence="7">CDH</shortName>
        <shortName evidence="7">L-CDH</shortName>
        <ecNumber evidence="7">1.1.1.108</ecNumber>
    </recommendedName>
</protein>
<evidence type="ECO:0000313" key="10">
    <source>
        <dbReference type="EMBL" id="MBB2200076.1"/>
    </source>
</evidence>
<evidence type="ECO:0000256" key="4">
    <source>
        <dbReference type="ARBA" id="ARBA00022490"/>
    </source>
</evidence>
<dbReference type="RefSeq" id="WP_182953112.1">
    <property type="nucleotide sequence ID" value="NZ_JABEQM010000001.1"/>
</dbReference>
<comment type="function">
    <text evidence="7">Catalyzes the NAD(+)-dependent oxidation of L-carnitine to 3-dehydrocarnitine.</text>
</comment>
<dbReference type="SUPFAM" id="SSF54637">
    <property type="entry name" value="Thioesterase/thiol ester dehydrase-isomerase"/>
    <property type="match status" value="1"/>
</dbReference>
<dbReference type="InterPro" id="IPR006176">
    <property type="entry name" value="3-OHacyl-CoA_DH_NAD-bd"/>
</dbReference>
<dbReference type="GO" id="GO:0047728">
    <property type="term" value="F:carnitine 3-dehydrogenase activity"/>
    <property type="evidence" value="ECO:0007669"/>
    <property type="project" value="UniProtKB-UniRule"/>
</dbReference>
<evidence type="ECO:0000256" key="2">
    <source>
        <dbReference type="ARBA" id="ARBA00004855"/>
    </source>
</evidence>
<evidence type="ECO:0000256" key="3">
    <source>
        <dbReference type="ARBA" id="ARBA00011738"/>
    </source>
</evidence>
<dbReference type="HAMAP" id="MF_02129">
    <property type="entry name" value="L_carnitine_dehydrog"/>
    <property type="match status" value="1"/>
</dbReference>
<name>A0A7W4K484_9PROT</name>
<gene>
    <name evidence="10" type="ORF">HLH28_00520</name>
</gene>
<dbReference type="SUPFAM" id="SSF51735">
    <property type="entry name" value="NAD(P)-binding Rossmann-fold domains"/>
    <property type="match status" value="1"/>
</dbReference>
<feature type="domain" description="3-hydroxyacyl-CoA dehydrogenase C-terminal" evidence="8">
    <location>
        <begin position="195"/>
        <end position="263"/>
    </location>
</feature>
<evidence type="ECO:0000313" key="11">
    <source>
        <dbReference type="Proteomes" id="UP000578030"/>
    </source>
</evidence>
<dbReference type="Pfam" id="PF13279">
    <property type="entry name" value="4HBT_2"/>
    <property type="match status" value="1"/>
</dbReference>
<proteinExistence type="inferred from homology"/>
<evidence type="ECO:0000256" key="7">
    <source>
        <dbReference type="HAMAP-Rule" id="MF_02129"/>
    </source>
</evidence>
<evidence type="ECO:0000256" key="6">
    <source>
        <dbReference type="ARBA" id="ARBA00023027"/>
    </source>
</evidence>
<sequence>MTHDTIDGHGAAGIRRAAVVGGGVIGAGWAARFLLNGIDVAFYDPSDSARDRAHAVLAMARKAWARLYPGSSVAEGHLVFAPTLADAVRDADFVQESLPEIETLKRNVLAQIDAAAPADTIIGSSTSGLLPSRLQADMRHPGRLVVGHPFNPVYLLPLVEICGGDQTTDATRDRAAAFYTRIGMQVLRVRKEVDGFIADRLLEALWREGLWLIEEGVATTSELDDAIRYSAGLRWAFMGTFLTYRLAGGDDGMRHFLHQFGPALKLPWTKLVAPELTDALIDRIATQSDEQAAGTSIRTLEALRDDALVRILNALSQVGPDGYAAGRTLNDFRAARALADASTPDPDGLIVSYQGHVLDEWIDYNGHMTEHRYLQVFGEATDHVLALIGAGDAYVRAGHSFYTVESHIRHLGQVHAGDAIRVRSQILGHDAKRLHLFHTMTGADGTTVATSEHMLIHVDAQKGASAPILPDVQAAVAAIGDAHAALPRPAAAGGSIGIRPKTP</sequence>
<dbReference type="InterPro" id="IPR013328">
    <property type="entry name" value="6PGD_dom2"/>
</dbReference>
<accession>A0A7W4K484</accession>
<organism evidence="10 11">
    <name type="scientific">Gluconacetobacter tumulisoli</name>
    <dbReference type="NCBI Taxonomy" id="1286189"/>
    <lineage>
        <taxon>Bacteria</taxon>
        <taxon>Pseudomonadati</taxon>
        <taxon>Pseudomonadota</taxon>
        <taxon>Alphaproteobacteria</taxon>
        <taxon>Acetobacterales</taxon>
        <taxon>Acetobacteraceae</taxon>
        <taxon>Gluconacetobacter</taxon>
    </lineage>
</organism>
<evidence type="ECO:0000259" key="8">
    <source>
        <dbReference type="Pfam" id="PF00725"/>
    </source>
</evidence>
<dbReference type="PANTHER" id="PTHR48075">
    <property type="entry name" value="3-HYDROXYACYL-COA DEHYDROGENASE FAMILY PROTEIN"/>
    <property type="match status" value="1"/>
</dbReference>